<name>A0A382HFX9_9ZZZZ</name>
<keyword evidence="1" id="KW-0472">Membrane</keyword>
<organism evidence="2">
    <name type="scientific">marine metagenome</name>
    <dbReference type="NCBI Taxonomy" id="408172"/>
    <lineage>
        <taxon>unclassified sequences</taxon>
        <taxon>metagenomes</taxon>
        <taxon>ecological metagenomes</taxon>
    </lineage>
</organism>
<accession>A0A382HFX9</accession>
<evidence type="ECO:0000256" key="1">
    <source>
        <dbReference type="SAM" id="Phobius"/>
    </source>
</evidence>
<feature type="transmembrane region" description="Helical" evidence="1">
    <location>
        <begin position="6"/>
        <end position="26"/>
    </location>
</feature>
<protein>
    <submittedName>
        <fullName evidence="2">Uncharacterized protein</fullName>
    </submittedName>
</protein>
<feature type="non-terminal residue" evidence="2">
    <location>
        <position position="1"/>
    </location>
</feature>
<keyword evidence="1" id="KW-1133">Transmembrane helix</keyword>
<keyword evidence="1" id="KW-0812">Transmembrane</keyword>
<sequence>SGIGLMFYGTVTVVALMGVGDVVAMIDKMMEGRHLST</sequence>
<gene>
    <name evidence="2" type="ORF">METZ01_LOCUS239030</name>
</gene>
<proteinExistence type="predicted"/>
<dbReference type="AlphaFoldDB" id="A0A382HFX9"/>
<reference evidence="2" key="1">
    <citation type="submission" date="2018-05" db="EMBL/GenBank/DDBJ databases">
        <authorList>
            <person name="Lanie J.A."/>
            <person name="Ng W.-L."/>
            <person name="Kazmierczak K.M."/>
            <person name="Andrzejewski T.M."/>
            <person name="Davidsen T.M."/>
            <person name="Wayne K.J."/>
            <person name="Tettelin H."/>
            <person name="Glass J.I."/>
            <person name="Rusch D."/>
            <person name="Podicherti R."/>
            <person name="Tsui H.-C.T."/>
            <person name="Winkler M.E."/>
        </authorList>
    </citation>
    <scope>NUCLEOTIDE SEQUENCE</scope>
</reference>
<dbReference type="EMBL" id="UINC01061037">
    <property type="protein sequence ID" value="SVB86176.1"/>
    <property type="molecule type" value="Genomic_DNA"/>
</dbReference>
<evidence type="ECO:0000313" key="2">
    <source>
        <dbReference type="EMBL" id="SVB86176.1"/>
    </source>
</evidence>